<organism evidence="6 7">
    <name type="scientific">Catenuloplanes nepalensis</name>
    <dbReference type="NCBI Taxonomy" id="587533"/>
    <lineage>
        <taxon>Bacteria</taxon>
        <taxon>Bacillati</taxon>
        <taxon>Actinomycetota</taxon>
        <taxon>Actinomycetes</taxon>
        <taxon>Micromonosporales</taxon>
        <taxon>Micromonosporaceae</taxon>
        <taxon>Catenuloplanes</taxon>
    </lineage>
</organism>
<dbReference type="Pfam" id="PF07804">
    <property type="entry name" value="HipA_C"/>
    <property type="match status" value="1"/>
</dbReference>
<comment type="caution">
    <text evidence="6">The sequence shown here is derived from an EMBL/GenBank/DDBJ whole genome shotgun (WGS) entry which is preliminary data.</text>
</comment>
<evidence type="ECO:0000256" key="3">
    <source>
        <dbReference type="ARBA" id="ARBA00022777"/>
    </source>
</evidence>
<reference evidence="6 7" key="1">
    <citation type="submission" date="2023-07" db="EMBL/GenBank/DDBJ databases">
        <title>Sequencing the genomes of 1000 actinobacteria strains.</title>
        <authorList>
            <person name="Klenk H.-P."/>
        </authorList>
    </citation>
    <scope>NUCLEOTIDE SEQUENCE [LARGE SCALE GENOMIC DNA]</scope>
    <source>
        <strain evidence="6 7">DSM 44710</strain>
    </source>
</reference>
<dbReference type="InterPro" id="IPR012893">
    <property type="entry name" value="HipA-like_C"/>
</dbReference>
<name>A0ABT9N3V1_9ACTN</name>
<keyword evidence="3 6" id="KW-0418">Kinase</keyword>
<dbReference type="Proteomes" id="UP001240984">
    <property type="component" value="Unassembled WGS sequence"/>
</dbReference>
<comment type="similarity">
    <text evidence="1">Belongs to the HipA Ser/Thr kinase family.</text>
</comment>
<sequence length="387" mass="43646">MGVLTYDRGSSRLTYTDDLQGPDHRVLGQIFEEDPRTVRHARTGLPDWLANLLPEGEFRRQVIREMGGGNIGDFRLLLRLGHDLPGAVTVHGEAEQGLDESEDLTARDEDPGPDALRYSLAGYQLKFSLRGDRLTAPMRNRDGWVIAKLPDRALNRLAENEYLTMRWLALAGFDVPPVDLVRAETLPTVPPGFLDPEAMAYVIERFDRSPAGPVHVEDFAQVANVGPRQKYGESGATYDTVGGVIRLLAGESDFEAYVDRLVAMIVTGNTDGHLKNWALWYPDGVMPRLAPVYDFHSLSVYQRFRYQPLALSLAGEQMPEYLNVDHFRRLAEFVGADPDRIGQRVAHTVARLREVWEQDAHMETKRFFPGLADHYERRLRTLPLAQG</sequence>
<evidence type="ECO:0000256" key="1">
    <source>
        <dbReference type="ARBA" id="ARBA00010164"/>
    </source>
</evidence>
<evidence type="ECO:0000313" key="6">
    <source>
        <dbReference type="EMBL" id="MDP9798362.1"/>
    </source>
</evidence>
<accession>A0ABT9N3V1</accession>
<proteinExistence type="inferred from homology"/>
<dbReference type="Pfam" id="PF13657">
    <property type="entry name" value="Couple_hipA"/>
    <property type="match status" value="1"/>
</dbReference>
<protein>
    <submittedName>
        <fullName evidence="6">Serine/threonine-protein kinase HipA</fullName>
        <ecNumber evidence="6">2.7.11.1</ecNumber>
    </submittedName>
</protein>
<evidence type="ECO:0000259" key="4">
    <source>
        <dbReference type="Pfam" id="PF07804"/>
    </source>
</evidence>
<feature type="domain" description="HipA-like C-terminal" evidence="4">
    <location>
        <begin position="119"/>
        <end position="356"/>
    </location>
</feature>
<dbReference type="EMBL" id="JAUSRA010000001">
    <property type="protein sequence ID" value="MDP9798362.1"/>
    <property type="molecule type" value="Genomic_DNA"/>
</dbReference>
<dbReference type="EC" id="2.7.11.1" evidence="6"/>
<dbReference type="InterPro" id="IPR052028">
    <property type="entry name" value="HipA_Ser/Thr_kinase"/>
</dbReference>
<feature type="domain" description="HipA N-terminal subdomain 1" evidence="5">
    <location>
        <begin position="1"/>
        <end position="90"/>
    </location>
</feature>
<keyword evidence="7" id="KW-1185">Reference proteome</keyword>
<dbReference type="GO" id="GO:0004674">
    <property type="term" value="F:protein serine/threonine kinase activity"/>
    <property type="evidence" value="ECO:0007669"/>
    <property type="project" value="UniProtKB-EC"/>
</dbReference>
<evidence type="ECO:0000259" key="5">
    <source>
        <dbReference type="Pfam" id="PF13657"/>
    </source>
</evidence>
<keyword evidence="2 6" id="KW-0808">Transferase</keyword>
<dbReference type="InterPro" id="IPR017508">
    <property type="entry name" value="HipA_N1"/>
</dbReference>
<evidence type="ECO:0000256" key="2">
    <source>
        <dbReference type="ARBA" id="ARBA00022679"/>
    </source>
</evidence>
<evidence type="ECO:0000313" key="7">
    <source>
        <dbReference type="Proteomes" id="UP001240984"/>
    </source>
</evidence>
<dbReference type="Gene3D" id="1.10.1070.20">
    <property type="match status" value="1"/>
</dbReference>
<dbReference type="PANTHER" id="PTHR37419">
    <property type="entry name" value="SERINE/THREONINE-PROTEIN KINASE TOXIN HIPA"/>
    <property type="match status" value="1"/>
</dbReference>
<dbReference type="PANTHER" id="PTHR37419:SF1">
    <property type="entry name" value="SERINE_THREONINE-PROTEIN KINASE TOXIN HIPA"/>
    <property type="match status" value="1"/>
</dbReference>
<gene>
    <name evidence="6" type="ORF">J2S43_006874</name>
</gene>